<dbReference type="EMBL" id="CP036282">
    <property type="protein sequence ID" value="QDL56642.1"/>
    <property type="molecule type" value="Genomic_DNA"/>
</dbReference>
<evidence type="ECO:0000313" key="7">
    <source>
        <dbReference type="Proteomes" id="UP000317365"/>
    </source>
</evidence>
<dbReference type="KEGG" id="rhg:EXZ61_03075"/>
<reference evidence="7" key="1">
    <citation type="submission" date="2019-02" db="EMBL/GenBank/DDBJ databases">
        <title>Complete genome sequence of Rhodoferax sp. Gr-4.</title>
        <authorList>
            <person name="Jin L."/>
        </authorList>
    </citation>
    <scope>NUCLEOTIDE SEQUENCE [LARGE SCALE GENOMIC DNA]</scope>
    <source>
        <strain evidence="7">Gr-4</strain>
    </source>
</reference>
<dbReference type="InterPro" id="IPR018060">
    <property type="entry name" value="HTH_AraC"/>
</dbReference>
<keyword evidence="3" id="KW-0804">Transcription</keyword>
<gene>
    <name evidence="6" type="ORF">EXZ61_03075</name>
</gene>
<evidence type="ECO:0000256" key="4">
    <source>
        <dbReference type="SAM" id="MobiDB-lite"/>
    </source>
</evidence>
<dbReference type="PANTHER" id="PTHR46796:SF15">
    <property type="entry name" value="BLL1074 PROTEIN"/>
    <property type="match status" value="1"/>
</dbReference>
<feature type="region of interest" description="Disordered" evidence="4">
    <location>
        <begin position="86"/>
        <end position="113"/>
    </location>
</feature>
<evidence type="ECO:0000256" key="1">
    <source>
        <dbReference type="ARBA" id="ARBA00023015"/>
    </source>
</evidence>
<evidence type="ECO:0000259" key="5">
    <source>
        <dbReference type="PROSITE" id="PS01124"/>
    </source>
</evidence>
<dbReference type="Gene3D" id="1.10.10.60">
    <property type="entry name" value="Homeodomain-like"/>
    <property type="match status" value="1"/>
</dbReference>
<dbReference type="InterPro" id="IPR050204">
    <property type="entry name" value="AraC_XylS_family_regulators"/>
</dbReference>
<keyword evidence="7" id="KW-1185">Reference proteome</keyword>
<name>A0A515EVC3_9BURK</name>
<dbReference type="Pfam" id="PF12833">
    <property type="entry name" value="HTH_18"/>
    <property type="match status" value="1"/>
</dbReference>
<evidence type="ECO:0000313" key="6">
    <source>
        <dbReference type="EMBL" id="QDL56642.1"/>
    </source>
</evidence>
<dbReference type="PANTHER" id="PTHR46796">
    <property type="entry name" value="HTH-TYPE TRANSCRIPTIONAL ACTIVATOR RHAS-RELATED"/>
    <property type="match status" value="1"/>
</dbReference>
<keyword evidence="1" id="KW-0805">Transcription regulation</keyword>
<proteinExistence type="predicted"/>
<dbReference type="GO" id="GO:0003700">
    <property type="term" value="F:DNA-binding transcription factor activity"/>
    <property type="evidence" value="ECO:0007669"/>
    <property type="project" value="InterPro"/>
</dbReference>
<evidence type="ECO:0000256" key="3">
    <source>
        <dbReference type="ARBA" id="ARBA00023163"/>
    </source>
</evidence>
<feature type="domain" description="HTH araC/xylS-type" evidence="5">
    <location>
        <begin position="226"/>
        <end position="304"/>
    </location>
</feature>
<reference evidence="7" key="2">
    <citation type="journal article" date="2020" name="Int. J. Syst. Evol. Microbiol.">
        <title>Genomic insights into a novel species Rhodoferax aquaticus sp. nov., isolated from freshwater.</title>
        <authorList>
            <person name="Li T."/>
            <person name="Zhuo Y."/>
            <person name="Jin C.Z."/>
            <person name="Wu X."/>
            <person name="Ko S.R."/>
            <person name="Jin F.J."/>
            <person name="Ahn C.Y."/>
            <person name="Oh H.M."/>
            <person name="Lee H.G."/>
            <person name="Jin L."/>
        </authorList>
    </citation>
    <scope>NUCLEOTIDE SEQUENCE [LARGE SCALE GENOMIC DNA]</scope>
    <source>
        <strain evidence="7">Gr-4</strain>
    </source>
</reference>
<dbReference type="AlphaFoldDB" id="A0A515EVC3"/>
<accession>A0A515EVC3</accession>
<evidence type="ECO:0000256" key="2">
    <source>
        <dbReference type="ARBA" id="ARBA00023125"/>
    </source>
</evidence>
<dbReference type="InterPro" id="IPR009057">
    <property type="entry name" value="Homeodomain-like_sf"/>
</dbReference>
<sequence>MGRPAPYTGAMASPSSPAIAFDSKLWPSGTLWQPSATLSACIRATMVRNTLGSSLTDAQRVNHFPAAPLCSLSWWFTGSSLALGASSDGSDEGQPLDETAAKTPLPGRWVLSGPQTRPTATWCPGPVHAMMVLIPPDALHALTHLQPEALMDRMVDAATVLPPDWLPMLQAVQNAGDDAQALQLLEEFLEPRWQACRPAQPVAWQRYSDWVTHLAQRAAVSGPGRSLRQLERRIKRWSGLPLRELRVMGRSEDAFFATAALATQSSDKLDWAQIAADSGYSDQSHLIRTTRRITGLTPEALGKGIQHHESFWAYRLWM</sequence>
<keyword evidence="2" id="KW-0238">DNA-binding</keyword>
<protein>
    <submittedName>
        <fullName evidence="6">AraC family transcriptional regulator</fullName>
    </submittedName>
</protein>
<organism evidence="6 7">
    <name type="scientific">Rhodoferax aquaticus</name>
    <dbReference type="NCBI Taxonomy" id="2527691"/>
    <lineage>
        <taxon>Bacteria</taxon>
        <taxon>Pseudomonadati</taxon>
        <taxon>Pseudomonadota</taxon>
        <taxon>Betaproteobacteria</taxon>
        <taxon>Burkholderiales</taxon>
        <taxon>Comamonadaceae</taxon>
        <taxon>Rhodoferax</taxon>
    </lineage>
</organism>
<dbReference type="SUPFAM" id="SSF46689">
    <property type="entry name" value="Homeodomain-like"/>
    <property type="match status" value="1"/>
</dbReference>
<dbReference type="GO" id="GO:0043565">
    <property type="term" value="F:sequence-specific DNA binding"/>
    <property type="evidence" value="ECO:0007669"/>
    <property type="project" value="InterPro"/>
</dbReference>
<dbReference type="PROSITE" id="PS01124">
    <property type="entry name" value="HTH_ARAC_FAMILY_2"/>
    <property type="match status" value="1"/>
</dbReference>
<dbReference type="Proteomes" id="UP000317365">
    <property type="component" value="Chromosome"/>
</dbReference>